<organism evidence="2 3">
    <name type="scientific">Fusarium coffeatum</name>
    <dbReference type="NCBI Taxonomy" id="231269"/>
    <lineage>
        <taxon>Eukaryota</taxon>
        <taxon>Fungi</taxon>
        <taxon>Dikarya</taxon>
        <taxon>Ascomycota</taxon>
        <taxon>Pezizomycotina</taxon>
        <taxon>Sordariomycetes</taxon>
        <taxon>Hypocreomycetidae</taxon>
        <taxon>Hypocreales</taxon>
        <taxon>Nectriaceae</taxon>
        <taxon>Fusarium</taxon>
        <taxon>Fusarium incarnatum-equiseti species complex</taxon>
    </lineage>
</organism>
<dbReference type="RefSeq" id="XP_031016692.1">
    <property type="nucleotide sequence ID" value="XM_031159192.1"/>
</dbReference>
<dbReference type="Proteomes" id="UP000253153">
    <property type="component" value="Unassembled WGS sequence"/>
</dbReference>
<feature type="compositionally biased region" description="Basic and acidic residues" evidence="1">
    <location>
        <begin position="47"/>
        <end position="60"/>
    </location>
</feature>
<dbReference type="PANTHER" id="PTHR38116">
    <property type="entry name" value="CHROMOSOME 7, WHOLE GENOME SHOTGUN SEQUENCE"/>
    <property type="match status" value="1"/>
</dbReference>
<reference evidence="2 3" key="1">
    <citation type="submission" date="2018-06" db="EMBL/GenBank/DDBJ databases">
        <title>Fusarium incarnatum-equiseti species complex species 28.</title>
        <authorList>
            <person name="Gardiner D.M."/>
        </authorList>
    </citation>
    <scope>NUCLEOTIDE SEQUENCE [LARGE SCALE GENOMIC DNA]</scope>
    <source>
        <strain evidence="2 3">FIESC_28</strain>
    </source>
</reference>
<evidence type="ECO:0000313" key="2">
    <source>
        <dbReference type="EMBL" id="RBR20893.1"/>
    </source>
</evidence>
<keyword evidence="3" id="KW-1185">Reference proteome</keyword>
<dbReference type="OrthoDB" id="125347at2759"/>
<name>A0A366RUY2_9HYPO</name>
<feature type="region of interest" description="Disordered" evidence="1">
    <location>
        <begin position="1"/>
        <end position="64"/>
    </location>
</feature>
<gene>
    <name evidence="2" type="ORF">FIESC28_05045</name>
</gene>
<feature type="compositionally biased region" description="Basic and acidic residues" evidence="1">
    <location>
        <begin position="456"/>
        <end position="466"/>
    </location>
</feature>
<dbReference type="GeneID" id="41994488"/>
<protein>
    <recommendedName>
        <fullName evidence="4">BZIP domain-containing protein</fullName>
    </recommendedName>
</protein>
<feature type="compositionally biased region" description="Basic and acidic residues" evidence="1">
    <location>
        <begin position="505"/>
        <end position="519"/>
    </location>
</feature>
<dbReference type="PANTHER" id="PTHR38116:SF1">
    <property type="entry name" value="BZIP DOMAIN-CONTAINING PROTEIN"/>
    <property type="match status" value="1"/>
</dbReference>
<dbReference type="AlphaFoldDB" id="A0A366RUY2"/>
<feature type="compositionally biased region" description="Polar residues" evidence="1">
    <location>
        <begin position="34"/>
        <end position="43"/>
    </location>
</feature>
<feature type="compositionally biased region" description="Polar residues" evidence="1">
    <location>
        <begin position="1"/>
        <end position="11"/>
    </location>
</feature>
<proteinExistence type="predicted"/>
<dbReference type="Pfam" id="PF11905">
    <property type="entry name" value="DUF3425"/>
    <property type="match status" value="1"/>
</dbReference>
<accession>A0A366RUY2</accession>
<evidence type="ECO:0008006" key="4">
    <source>
        <dbReference type="Google" id="ProtNLM"/>
    </source>
</evidence>
<sequence>MENTEPASLTSRVGVDDAEKKQRRKLQNRLNQRARSNALTSAGSRMCNDDQSKARTKHQDPGSGVKLWRLDEFDLEKKPASPRHAKTSKSHTVILEPDRRFFLTSIYSGTLSATDVELYSQQLDIQKRLASASQLACPLSDHLLYLINYNAFRGLFFNKVTLSKLVHHLAVGPDRTEKLDIMLGLKKDAICVALGQDVPPHLQPTRLQSEIVHPNWIDLVPIPKMRNNLIMSQDHFNHRLFVNDVIGNLLEDVMINKYGEGTGPRSRLKLKGKSSDFASDRSGMIVWGEPHRMENWEVTAEFLQRWGWAMEGCHELMRATNQWRAAENAESQSMGLVYRINDINHHHDDGILAGIMSSLYQPLHSRTHDYINSFFTFESQFAPHNSRIETSSLTQFLYVQHSHLQVKMTIARQSLSSLRRLPTVTSALRAKPTYGPYTSIRMESGKVKNPVSESPNDAKDGADHTDGAMASLKGAPGKGDASSFENQNLTEKEKKTNSQNAQANDSKEGIKGEAGEFKKSGRKPKP</sequence>
<evidence type="ECO:0000256" key="1">
    <source>
        <dbReference type="SAM" id="MobiDB-lite"/>
    </source>
</evidence>
<feature type="region of interest" description="Disordered" evidence="1">
    <location>
        <begin position="435"/>
        <end position="526"/>
    </location>
</feature>
<evidence type="ECO:0000313" key="3">
    <source>
        <dbReference type="Proteomes" id="UP000253153"/>
    </source>
</evidence>
<comment type="caution">
    <text evidence="2">The sequence shown here is derived from an EMBL/GenBank/DDBJ whole genome shotgun (WGS) entry which is preliminary data.</text>
</comment>
<dbReference type="InterPro" id="IPR021833">
    <property type="entry name" value="DUF3425"/>
</dbReference>
<dbReference type="EMBL" id="QKXC01000104">
    <property type="protein sequence ID" value="RBR20893.1"/>
    <property type="molecule type" value="Genomic_DNA"/>
</dbReference>